<dbReference type="Pfam" id="PF05593">
    <property type="entry name" value="RHS_repeat"/>
    <property type="match status" value="5"/>
</dbReference>
<evidence type="ECO:0000313" key="3">
    <source>
        <dbReference type="Proteomes" id="UP000278673"/>
    </source>
</evidence>
<dbReference type="Proteomes" id="UP000278673">
    <property type="component" value="Unassembled WGS sequence"/>
</dbReference>
<evidence type="ECO:0008006" key="4">
    <source>
        <dbReference type="Google" id="ProtNLM"/>
    </source>
</evidence>
<name>A0A3M2LPX9_9ACTN</name>
<organism evidence="2 3">
    <name type="scientific">Streptomyces triticirhizae</name>
    <dbReference type="NCBI Taxonomy" id="2483353"/>
    <lineage>
        <taxon>Bacteria</taxon>
        <taxon>Bacillati</taxon>
        <taxon>Actinomycetota</taxon>
        <taxon>Actinomycetes</taxon>
        <taxon>Kitasatosporales</taxon>
        <taxon>Streptomycetaceae</taxon>
        <taxon>Streptomyces</taxon>
    </lineage>
</organism>
<gene>
    <name evidence="2" type="ORF">EBN88_14700</name>
</gene>
<dbReference type="NCBIfam" id="TIGR01643">
    <property type="entry name" value="YD_repeat_2x"/>
    <property type="match status" value="10"/>
</dbReference>
<evidence type="ECO:0000256" key="1">
    <source>
        <dbReference type="SAM" id="MobiDB-lite"/>
    </source>
</evidence>
<keyword evidence="3" id="KW-1185">Reference proteome</keyword>
<dbReference type="AlphaFoldDB" id="A0A3M2LPX9"/>
<feature type="region of interest" description="Disordered" evidence="1">
    <location>
        <begin position="682"/>
        <end position="721"/>
    </location>
</feature>
<dbReference type="InterPro" id="IPR050708">
    <property type="entry name" value="T6SS_VgrG/RHS"/>
</dbReference>
<reference evidence="2 3" key="1">
    <citation type="submission" date="2018-10" db="EMBL/GenBank/DDBJ databases">
        <title>Isolation, diversity and antifungal activity of actinobacteria from wheat.</title>
        <authorList>
            <person name="Han C."/>
        </authorList>
    </citation>
    <scope>NUCLEOTIDE SEQUENCE [LARGE SCALE GENOMIC DNA]</scope>
    <source>
        <strain evidence="2 3">NEAU-YY642</strain>
    </source>
</reference>
<proteinExistence type="predicted"/>
<feature type="compositionally biased region" description="Basic residues" evidence="1">
    <location>
        <begin position="700"/>
        <end position="719"/>
    </location>
</feature>
<evidence type="ECO:0000313" key="2">
    <source>
        <dbReference type="EMBL" id="RMI39467.1"/>
    </source>
</evidence>
<dbReference type="PANTHER" id="PTHR32305:SF15">
    <property type="entry name" value="PROTEIN RHSA-RELATED"/>
    <property type="match status" value="1"/>
</dbReference>
<dbReference type="PANTHER" id="PTHR32305">
    <property type="match status" value="1"/>
</dbReference>
<feature type="compositionally biased region" description="Basic residues" evidence="1">
    <location>
        <begin position="922"/>
        <end position="936"/>
    </location>
</feature>
<dbReference type="EMBL" id="RFFJ01000072">
    <property type="protein sequence ID" value="RMI39467.1"/>
    <property type="molecule type" value="Genomic_DNA"/>
</dbReference>
<feature type="compositionally biased region" description="Basic and acidic residues" evidence="1">
    <location>
        <begin position="899"/>
        <end position="908"/>
    </location>
</feature>
<feature type="region of interest" description="Disordered" evidence="1">
    <location>
        <begin position="733"/>
        <end position="936"/>
    </location>
</feature>
<protein>
    <recommendedName>
        <fullName evidence="4">RHS repeat protein</fullName>
    </recommendedName>
</protein>
<dbReference type="InterPro" id="IPR006530">
    <property type="entry name" value="YD"/>
</dbReference>
<sequence>MSRWEDRNGYWYSYAYDEQGRCVYTTGTDRALEYRYAYDAGNHRTVVTDSLGHDTVYQFNESFQLIAQTDPLGHTTTHTWDRYDRTLTVTDPLGHTTRYEYDDHGDVTVIVRPDGLSTRLEHNELGLVTEVTQPDGTVWRQSFDGRGNPTVLVDPVGHRTRTTYDERGGPSGITEADGTTTRIECDGAGLPIALVAPQDVAVRYAQDAFGRVTRVRDASGGETELTWSPEGHLLRRVGPAGDIRAWTFDAEGNCQTVVDENGATTTIEYGAFDLPVRRVGPDGAAYRFVRDTELRISEVIDPQGRVWHYEYDAAGRLTSQTDFDGRTTRYRTDAAGRVVAWANATGQSVRFRHDVLGRVVERTTSDGVHTRFVRDPLGRLLTAETPDAALSRSYDAAGRWLTETVNGRTLTVTRDARGEILERVTPSGVESRWTHVDGAPAELTVAGRTLTFERSADGLVRTLKVGDQCAVVRRWDVAGRVTDQTVTGRERREVWHRSFAYRADHHPVEISGSVGTTRLTLDEGGRVTRVDGPGADERYTYGDNGDLVEARWEAVPEAEGTPGHVERRPVGARRTRCERDAAGRVVERRRTTLSGTSKVWRYVWDADDRLVSVTTPEGTHWRYGYDALGRRVCKERLAADDPHVAVERTDFTWQDSQLVEQTTHRPDATATSLTWEYEGTTPLVQVEGPPDRGRPALLRHGPRPGRRARPAGGRTRRTRLGVAIHGVGRAPVFKAVPDDDAPPLPGAVRGRRDGVALQLPASLRSGDRRLRHPGPVGLGPRGQPRGVRPEPHDRIGPARPGTARWDHSGFPAADQSPGQPADACGPERRRHDHRSAAALRQPQRGHRPHAQLPGRRGRDRVLPGAERLPGTGAQDGGSTAEPGWFHSCRMAGDEADLPGDLRSDEGSRPLRAARQYAGRLPERHHSRLWKRHQKLS</sequence>
<feature type="compositionally biased region" description="Basic and acidic residues" evidence="1">
    <location>
        <begin position="787"/>
        <end position="796"/>
    </location>
</feature>
<dbReference type="InterPro" id="IPR031325">
    <property type="entry name" value="RHS_repeat"/>
</dbReference>
<accession>A0A3M2LPX9</accession>
<dbReference type="Gene3D" id="2.180.10.10">
    <property type="entry name" value="RHS repeat-associated core"/>
    <property type="match status" value="2"/>
</dbReference>
<comment type="caution">
    <text evidence="2">The sequence shown here is derived from an EMBL/GenBank/DDBJ whole genome shotgun (WGS) entry which is preliminary data.</text>
</comment>